<evidence type="ECO:0000256" key="4">
    <source>
        <dbReference type="ARBA" id="ARBA00023172"/>
    </source>
</evidence>
<protein>
    <submittedName>
        <fullName evidence="8">Site-specific integrase</fullName>
    </submittedName>
</protein>
<dbReference type="PROSITE" id="PS51898">
    <property type="entry name" value="TYR_RECOMBINASE"/>
    <property type="match status" value="1"/>
</dbReference>
<keyword evidence="9" id="KW-1185">Reference proteome</keyword>
<accession>A0A5C5S447</accession>
<keyword evidence="3 5" id="KW-0238">DNA-binding</keyword>
<dbReference type="CDD" id="cd01189">
    <property type="entry name" value="INT_ICEBs1_C_like"/>
    <property type="match status" value="1"/>
</dbReference>
<organism evidence="8 9">
    <name type="scientific">Tsukamurella conjunctivitidis</name>
    <dbReference type="NCBI Taxonomy" id="2592068"/>
    <lineage>
        <taxon>Bacteria</taxon>
        <taxon>Bacillati</taxon>
        <taxon>Actinomycetota</taxon>
        <taxon>Actinomycetes</taxon>
        <taxon>Mycobacteriales</taxon>
        <taxon>Tsukamurellaceae</taxon>
        <taxon>Tsukamurella</taxon>
    </lineage>
</organism>
<dbReference type="PANTHER" id="PTHR30349:SF64">
    <property type="entry name" value="PROPHAGE INTEGRASE INTD-RELATED"/>
    <property type="match status" value="1"/>
</dbReference>
<evidence type="ECO:0000259" key="7">
    <source>
        <dbReference type="PROSITE" id="PS51900"/>
    </source>
</evidence>
<name>A0A5C5S447_9ACTN</name>
<dbReference type="Gene3D" id="1.10.150.130">
    <property type="match status" value="1"/>
</dbReference>
<dbReference type="SUPFAM" id="SSF56349">
    <property type="entry name" value="DNA breaking-rejoining enzymes"/>
    <property type="match status" value="1"/>
</dbReference>
<dbReference type="EMBL" id="VIGX01000002">
    <property type="protein sequence ID" value="TWS30187.1"/>
    <property type="molecule type" value="Genomic_DNA"/>
</dbReference>
<dbReference type="InterPro" id="IPR050090">
    <property type="entry name" value="Tyrosine_recombinase_XerCD"/>
</dbReference>
<dbReference type="Proteomes" id="UP000319375">
    <property type="component" value="Unassembled WGS sequence"/>
</dbReference>
<dbReference type="GO" id="GO:0003677">
    <property type="term" value="F:DNA binding"/>
    <property type="evidence" value="ECO:0007669"/>
    <property type="project" value="UniProtKB-UniRule"/>
</dbReference>
<evidence type="ECO:0000259" key="6">
    <source>
        <dbReference type="PROSITE" id="PS51898"/>
    </source>
</evidence>
<dbReference type="InterPro" id="IPR010998">
    <property type="entry name" value="Integrase_recombinase_N"/>
</dbReference>
<evidence type="ECO:0000313" key="9">
    <source>
        <dbReference type="Proteomes" id="UP000319375"/>
    </source>
</evidence>
<proteinExistence type="inferred from homology"/>
<dbReference type="InterPro" id="IPR004107">
    <property type="entry name" value="Integrase_SAM-like_N"/>
</dbReference>
<keyword evidence="2" id="KW-0229">DNA integration</keyword>
<dbReference type="InterPro" id="IPR044068">
    <property type="entry name" value="CB"/>
</dbReference>
<dbReference type="Pfam" id="PF00589">
    <property type="entry name" value="Phage_integrase"/>
    <property type="match status" value="1"/>
</dbReference>
<reference evidence="8 9" key="1">
    <citation type="submission" date="2019-06" db="EMBL/GenBank/DDBJ databases">
        <title>Tsukamurella conjunctivitidis sp. nov., Tsukamurella assacharolytica sp. nov. and Tsukamurella sputae sp. nov. isolated from patients with conjunctivitis, bacteraemia (lymphoma) and respiratory infection (sputum) in Hong Kong.</title>
        <authorList>
            <person name="Teng J.L.L."/>
            <person name="Lee H.H."/>
            <person name="Fong J.Y.H."/>
            <person name="Fok K.M.N."/>
            <person name="Lau S.K.P."/>
            <person name="Woo P.C.Y."/>
        </authorList>
    </citation>
    <scope>NUCLEOTIDE SEQUENCE [LARGE SCALE GENOMIC DNA]</scope>
    <source>
        <strain evidence="8 9">HKU72</strain>
    </source>
</reference>
<comment type="caution">
    <text evidence="8">The sequence shown here is derived from an EMBL/GenBank/DDBJ whole genome shotgun (WGS) entry which is preliminary data.</text>
</comment>
<dbReference type="GO" id="GO:0006310">
    <property type="term" value="P:DNA recombination"/>
    <property type="evidence" value="ECO:0007669"/>
    <property type="project" value="UniProtKB-KW"/>
</dbReference>
<dbReference type="PANTHER" id="PTHR30349">
    <property type="entry name" value="PHAGE INTEGRASE-RELATED"/>
    <property type="match status" value="1"/>
</dbReference>
<sequence length="374" mass="40405">MASVRPHTSRKGVTTYSVLYRDQGKQRSVTLTDQSRAEELAQLMGMIGVEKALAVTFGETEEDADEDAPAVRTLAQYLDQHIEESTSASSATKGNYRRYVATLRDGIGAMPLDEVTKADVRRWVKGLQASGKTGKTVKNHLAFVAGVLNGAVEDGDLQKNPCHGVSVGDSSRTIQPVFLTAQQVRTIAEACGPYEGLVMWLAGTGMRWSEATALRVSDVDVAARTARVTQAWKRQYGENRGDGMRLGPPKSKKSVRTVNVSADLLAAVETELERAPGELLFQSTVGTRVNIDVFRSTYWVPAVAGMVPRPRIHDLRHTCASLMIKAGVPLTTVQAHLGHESIKTTSDIYGHLDREAGQRAAAAIAAAFAEDSGE</sequence>
<gene>
    <name evidence="8" type="ORF">FK530_06665</name>
</gene>
<dbReference type="GO" id="GO:0015074">
    <property type="term" value="P:DNA integration"/>
    <property type="evidence" value="ECO:0007669"/>
    <property type="project" value="InterPro"/>
</dbReference>
<comment type="similarity">
    <text evidence="1">Belongs to the 'phage' integrase family.</text>
</comment>
<evidence type="ECO:0000256" key="5">
    <source>
        <dbReference type="PROSITE-ProRule" id="PRU01248"/>
    </source>
</evidence>
<dbReference type="Gene3D" id="1.10.443.10">
    <property type="entry name" value="Intergrase catalytic core"/>
    <property type="match status" value="1"/>
</dbReference>
<keyword evidence="4" id="KW-0233">DNA recombination</keyword>
<dbReference type="InterPro" id="IPR013762">
    <property type="entry name" value="Integrase-like_cat_sf"/>
</dbReference>
<evidence type="ECO:0000256" key="3">
    <source>
        <dbReference type="ARBA" id="ARBA00023125"/>
    </source>
</evidence>
<dbReference type="InterPro" id="IPR011010">
    <property type="entry name" value="DNA_brk_join_enz"/>
</dbReference>
<dbReference type="Pfam" id="PF02899">
    <property type="entry name" value="Phage_int_SAM_1"/>
    <property type="match status" value="1"/>
</dbReference>
<feature type="domain" description="Core-binding (CB)" evidence="7">
    <location>
        <begin position="72"/>
        <end position="152"/>
    </location>
</feature>
<dbReference type="InterPro" id="IPR002104">
    <property type="entry name" value="Integrase_catalytic"/>
</dbReference>
<feature type="domain" description="Tyr recombinase" evidence="6">
    <location>
        <begin position="174"/>
        <end position="363"/>
    </location>
</feature>
<evidence type="ECO:0000256" key="2">
    <source>
        <dbReference type="ARBA" id="ARBA00022908"/>
    </source>
</evidence>
<evidence type="ECO:0000256" key="1">
    <source>
        <dbReference type="ARBA" id="ARBA00008857"/>
    </source>
</evidence>
<dbReference type="PROSITE" id="PS51900">
    <property type="entry name" value="CB"/>
    <property type="match status" value="1"/>
</dbReference>
<dbReference type="AlphaFoldDB" id="A0A5C5S447"/>
<evidence type="ECO:0000313" key="8">
    <source>
        <dbReference type="EMBL" id="TWS30187.1"/>
    </source>
</evidence>